<organism evidence="2 3">
    <name type="scientific">Spodoptera exigua</name>
    <name type="common">Beet armyworm</name>
    <name type="synonym">Noctua fulgens</name>
    <dbReference type="NCBI Taxonomy" id="7107"/>
    <lineage>
        <taxon>Eukaryota</taxon>
        <taxon>Metazoa</taxon>
        <taxon>Ecdysozoa</taxon>
        <taxon>Arthropoda</taxon>
        <taxon>Hexapoda</taxon>
        <taxon>Insecta</taxon>
        <taxon>Pterygota</taxon>
        <taxon>Neoptera</taxon>
        <taxon>Endopterygota</taxon>
        <taxon>Lepidoptera</taxon>
        <taxon>Glossata</taxon>
        <taxon>Ditrysia</taxon>
        <taxon>Noctuoidea</taxon>
        <taxon>Noctuidae</taxon>
        <taxon>Amphipyrinae</taxon>
        <taxon>Spodoptera</taxon>
    </lineage>
</organism>
<gene>
    <name evidence="2" type="ORF">HW555_005528</name>
</gene>
<feature type="region of interest" description="Disordered" evidence="1">
    <location>
        <begin position="1"/>
        <end position="45"/>
    </location>
</feature>
<feature type="compositionally biased region" description="Low complexity" evidence="1">
    <location>
        <begin position="12"/>
        <end position="23"/>
    </location>
</feature>
<dbReference type="EMBL" id="JACKWZ010000073">
    <property type="protein sequence ID" value="KAF9417312.1"/>
    <property type="molecule type" value="Genomic_DNA"/>
</dbReference>
<evidence type="ECO:0000313" key="3">
    <source>
        <dbReference type="Proteomes" id="UP000648187"/>
    </source>
</evidence>
<keyword evidence="3" id="KW-1185">Reference proteome</keyword>
<dbReference type="AlphaFoldDB" id="A0A835GI87"/>
<name>A0A835GI87_SPOEX</name>
<sequence length="567" mass="65232">MVDSYLENNTPELSELMSNELLSRASKREREGSTDEEETWTEVKEKKKSRYGSNNTIKEEMNNQVYISSKERLPKQFAMARILKENNITKVNQVKFLSPFKIRLQFECEKAAQSLFTCEKLLEKGWRFQKASELSVCYGLIKDVDLDLADDEILQNISCPAPAKLISLQRLNRRNRDEGGWCPSETLRLCFDGSHLPATVRVCDINVRVFPYIHQVSQCSKCWKLGHTRKMCPSKNVICPKCGGHHENCDTTLFSCVNCTGDHISLSKACPVYKKERKLREIMAEFGCTYRKALEMYVPPEMPLPSENDQLLLTPKYGDTFRRRSTEPTPIQNIYPNLSSQPTYADTVKTKATIHEEKKAVKITSRPQKSEVKPKCQKKSNDEDWTFWNSDGGRKGLEDNMSSEEDDLQKEQCPSLKELWVRIKEVIYLKQLNLSSKIRSILQLCLEWFMLVSKLIRQGKVTGWQNFCTSVDHTSSASEMWHKMRWLKGCRSPSPYVDSQNATNLLYSLTPDYVSPMPPTVRHSNPLLECQISIQELNNCIKPKDTSPGCDDISYSMIKNLPDVEEH</sequence>
<feature type="compositionally biased region" description="Polar residues" evidence="1">
    <location>
        <begin position="1"/>
        <end position="11"/>
    </location>
</feature>
<comment type="caution">
    <text evidence="2">The sequence shown here is derived from an EMBL/GenBank/DDBJ whole genome shotgun (WGS) entry which is preliminary data.</text>
</comment>
<evidence type="ECO:0000313" key="2">
    <source>
        <dbReference type="EMBL" id="KAF9417312.1"/>
    </source>
</evidence>
<dbReference type="Proteomes" id="UP000648187">
    <property type="component" value="Unassembled WGS sequence"/>
</dbReference>
<reference evidence="2" key="1">
    <citation type="submission" date="2020-08" db="EMBL/GenBank/DDBJ databases">
        <title>Spodoptera exigua strain:BAW_Kor-Di-RS1 Genome sequencing and assembly.</title>
        <authorList>
            <person name="Kim J."/>
            <person name="Nam H.Y."/>
            <person name="Kwon M."/>
            <person name="Choi J.H."/>
            <person name="Cho S.R."/>
            <person name="Kim G.-H."/>
        </authorList>
    </citation>
    <scope>NUCLEOTIDE SEQUENCE</scope>
    <source>
        <strain evidence="2">BAW_Kor-Di-RS1</strain>
        <tissue evidence="2">Whole-body</tissue>
    </source>
</reference>
<protein>
    <submittedName>
        <fullName evidence="2">Uncharacterized protein</fullName>
    </submittedName>
</protein>
<proteinExistence type="predicted"/>
<evidence type="ECO:0000256" key="1">
    <source>
        <dbReference type="SAM" id="MobiDB-lite"/>
    </source>
</evidence>
<accession>A0A835GI87</accession>
<feature type="region of interest" description="Disordered" evidence="1">
    <location>
        <begin position="389"/>
        <end position="408"/>
    </location>
</feature>